<dbReference type="KEGG" id="ntd:EGO55_19370"/>
<dbReference type="GO" id="GO:0030170">
    <property type="term" value="F:pyridoxal phosphate binding"/>
    <property type="evidence" value="ECO:0007669"/>
    <property type="project" value="TreeGrafter"/>
</dbReference>
<dbReference type="GO" id="GO:0005829">
    <property type="term" value="C:cytosol"/>
    <property type="evidence" value="ECO:0007669"/>
    <property type="project" value="TreeGrafter"/>
</dbReference>
<dbReference type="InterPro" id="IPR009006">
    <property type="entry name" value="Ala_racemase/Decarboxylase_C"/>
</dbReference>
<evidence type="ECO:0000256" key="5">
    <source>
        <dbReference type="ARBA" id="ARBA00022898"/>
    </source>
</evidence>
<dbReference type="Gene3D" id="2.40.37.10">
    <property type="entry name" value="Lyase, Ornithine Decarboxylase, Chain A, domain 1"/>
    <property type="match status" value="1"/>
</dbReference>
<evidence type="ECO:0000313" key="11">
    <source>
        <dbReference type="Proteomes" id="UP000016568"/>
    </source>
</evidence>
<dbReference type="Gene3D" id="3.20.20.10">
    <property type="entry name" value="Alanine racemase"/>
    <property type="match status" value="1"/>
</dbReference>
<feature type="domain" description="Alanine racemase C-terminal" evidence="9">
    <location>
        <begin position="229"/>
        <end position="348"/>
    </location>
</feature>
<dbReference type="EC" id="5.1.1.1" evidence="4"/>
<name>U2YM76_9SPHN</name>
<comment type="caution">
    <text evidence="10">The sequence shown here is derived from an EMBL/GenBank/DDBJ whole genome shotgun (WGS) entry which is preliminary data.</text>
</comment>
<dbReference type="GO" id="GO:0008784">
    <property type="term" value="F:alanine racemase activity"/>
    <property type="evidence" value="ECO:0007669"/>
    <property type="project" value="UniProtKB-EC"/>
</dbReference>
<feature type="modified residue" description="N6-(pyridoxal phosphate)lysine" evidence="7">
    <location>
        <position position="40"/>
    </location>
</feature>
<dbReference type="PANTHER" id="PTHR30511:SF0">
    <property type="entry name" value="ALANINE RACEMASE, CATABOLIC-RELATED"/>
    <property type="match status" value="1"/>
</dbReference>
<dbReference type="InterPro" id="IPR020622">
    <property type="entry name" value="Ala_racemase_pyridoxalP-BS"/>
</dbReference>
<evidence type="ECO:0000256" key="6">
    <source>
        <dbReference type="ARBA" id="ARBA00023235"/>
    </source>
</evidence>
<keyword evidence="11" id="KW-1185">Reference proteome</keyword>
<comment type="similarity">
    <text evidence="3">Belongs to the alanine racemase family.</text>
</comment>
<dbReference type="SUPFAM" id="SSF51419">
    <property type="entry name" value="PLP-binding barrel"/>
    <property type="match status" value="1"/>
</dbReference>
<dbReference type="NCBIfam" id="TIGR00492">
    <property type="entry name" value="alr"/>
    <property type="match status" value="1"/>
</dbReference>
<dbReference type="InterPro" id="IPR011079">
    <property type="entry name" value="Ala_racemase_C"/>
</dbReference>
<dbReference type="eggNOG" id="COG0787">
    <property type="taxonomic scope" value="Bacteria"/>
</dbReference>
<comment type="catalytic activity">
    <reaction evidence="1">
        <text>L-alanine = D-alanine</text>
        <dbReference type="Rhea" id="RHEA:20249"/>
        <dbReference type="ChEBI" id="CHEBI:57416"/>
        <dbReference type="ChEBI" id="CHEBI:57972"/>
        <dbReference type="EC" id="5.1.1.1"/>
    </reaction>
</comment>
<gene>
    <name evidence="10" type="primary">alr</name>
    <name evidence="10" type="ORF">NT2_06_00060</name>
</gene>
<proteinExistence type="inferred from homology"/>
<dbReference type="OrthoDB" id="9813814at2"/>
<dbReference type="InterPro" id="IPR001608">
    <property type="entry name" value="Ala_racemase_N"/>
</dbReference>
<dbReference type="RefSeq" id="WP_021690472.1">
    <property type="nucleotide sequence ID" value="NZ_BASZ01000006.1"/>
</dbReference>
<dbReference type="EMBL" id="BASZ01000006">
    <property type="protein sequence ID" value="GAD49567.1"/>
    <property type="molecule type" value="Genomic_DNA"/>
</dbReference>
<dbReference type="InterPro" id="IPR000821">
    <property type="entry name" value="Ala_racemase"/>
</dbReference>
<dbReference type="Pfam" id="PF01168">
    <property type="entry name" value="Ala_racemase_N"/>
    <property type="match status" value="1"/>
</dbReference>
<evidence type="ECO:0000313" key="10">
    <source>
        <dbReference type="EMBL" id="GAD49567.1"/>
    </source>
</evidence>
<evidence type="ECO:0000256" key="2">
    <source>
        <dbReference type="ARBA" id="ARBA00001933"/>
    </source>
</evidence>
<comment type="cofactor">
    <cofactor evidence="2 7">
        <name>pyridoxal 5'-phosphate</name>
        <dbReference type="ChEBI" id="CHEBI:597326"/>
    </cofactor>
</comment>
<evidence type="ECO:0000256" key="7">
    <source>
        <dbReference type="PIRSR" id="PIRSR600821-50"/>
    </source>
</evidence>
<keyword evidence="5 7" id="KW-0663">Pyridoxal phosphate</keyword>
<protein>
    <recommendedName>
        <fullName evidence="4">alanine racemase</fullName>
        <ecNumber evidence="4">5.1.1.1</ecNumber>
    </recommendedName>
</protein>
<sequence length="348" mass="36950">MSLNPPAPALRLRLDHAALEHNWRVLNAMSGEARAGAAVKANAYGLGIDAALPVLRDAGARDFFVAHWGEVPGLLPHVPADQISVLHGPLNAADCAYARAVGVKPVINSVHQARLWQETGGGRCDLMIDTGMNRLGIAHEDAAASEIAALDTDVLLSHLASADEESALNHRQLVRFAQACAAIPARRRSLANSAGITLGPDYAFDVTRPGLSLYGGVPCPALEGQIRQVATIEVAIIQCRDISPGETVGYNATFTADRPIRAGVVSIGYADGFLRSWGGKGALRSHGAALPILGRISMDMVIVDLAAMPSLREGDWIEVPYDLPEAAQVAGLTQYELLTILGQRFQRL</sequence>
<evidence type="ECO:0000259" key="9">
    <source>
        <dbReference type="SMART" id="SM01005"/>
    </source>
</evidence>
<dbReference type="InterPro" id="IPR029066">
    <property type="entry name" value="PLP-binding_barrel"/>
</dbReference>
<dbReference type="PROSITE" id="PS00395">
    <property type="entry name" value="ALANINE_RACEMASE"/>
    <property type="match status" value="1"/>
</dbReference>
<dbReference type="AlphaFoldDB" id="U2YM76"/>
<dbReference type="GO" id="GO:0030632">
    <property type="term" value="P:D-alanine biosynthetic process"/>
    <property type="evidence" value="ECO:0007669"/>
    <property type="project" value="TreeGrafter"/>
</dbReference>
<reference evidence="10 11" key="1">
    <citation type="submission" date="2013-09" db="EMBL/GenBank/DDBJ databases">
        <title>Whole genome shotgun sequence of Novosphingobium tardaugens NBRC 16725.</title>
        <authorList>
            <person name="Isaki S."/>
            <person name="Hosoyama A."/>
            <person name="Tsuchikane K."/>
            <person name="Katsumata H."/>
            <person name="Ando Y."/>
            <person name="Yamazaki S."/>
            <person name="Fujita N."/>
        </authorList>
    </citation>
    <scope>NUCLEOTIDE SEQUENCE [LARGE SCALE GENOMIC DNA]</scope>
    <source>
        <strain evidence="10 11">NBRC 16725</strain>
    </source>
</reference>
<keyword evidence="6" id="KW-0413">Isomerase</keyword>
<dbReference type="PRINTS" id="PR00992">
    <property type="entry name" value="ALARACEMASE"/>
</dbReference>
<evidence type="ECO:0000256" key="3">
    <source>
        <dbReference type="ARBA" id="ARBA00007880"/>
    </source>
</evidence>
<dbReference type="CDD" id="cd00430">
    <property type="entry name" value="PLPDE_III_AR"/>
    <property type="match status" value="1"/>
</dbReference>
<organism evidence="10 11">
    <name type="scientific">Caenibius tardaugens NBRC 16725</name>
    <dbReference type="NCBI Taxonomy" id="1219035"/>
    <lineage>
        <taxon>Bacteria</taxon>
        <taxon>Pseudomonadati</taxon>
        <taxon>Pseudomonadota</taxon>
        <taxon>Alphaproteobacteria</taxon>
        <taxon>Sphingomonadales</taxon>
        <taxon>Erythrobacteraceae</taxon>
        <taxon>Caenibius</taxon>
    </lineage>
</organism>
<feature type="binding site" evidence="8">
    <location>
        <position position="134"/>
    </location>
    <ligand>
        <name>substrate</name>
    </ligand>
</feature>
<evidence type="ECO:0000256" key="4">
    <source>
        <dbReference type="ARBA" id="ARBA00013089"/>
    </source>
</evidence>
<evidence type="ECO:0000256" key="1">
    <source>
        <dbReference type="ARBA" id="ARBA00000316"/>
    </source>
</evidence>
<dbReference type="SUPFAM" id="SSF50621">
    <property type="entry name" value="Alanine racemase C-terminal domain-like"/>
    <property type="match status" value="1"/>
</dbReference>
<dbReference type="Pfam" id="PF00842">
    <property type="entry name" value="Ala_racemase_C"/>
    <property type="match status" value="1"/>
</dbReference>
<dbReference type="Proteomes" id="UP000016568">
    <property type="component" value="Unassembled WGS sequence"/>
</dbReference>
<dbReference type="PANTHER" id="PTHR30511">
    <property type="entry name" value="ALANINE RACEMASE"/>
    <property type="match status" value="1"/>
</dbReference>
<evidence type="ECO:0000256" key="8">
    <source>
        <dbReference type="PIRSR" id="PIRSR600821-52"/>
    </source>
</evidence>
<feature type="binding site" evidence="8">
    <location>
        <position position="298"/>
    </location>
    <ligand>
        <name>substrate</name>
    </ligand>
</feature>
<accession>U2YM76</accession>
<dbReference type="SMART" id="SM01005">
    <property type="entry name" value="Ala_racemase_C"/>
    <property type="match status" value="1"/>
</dbReference>